<dbReference type="Proteomes" id="UP000662931">
    <property type="component" value="Chromosome 1"/>
</dbReference>
<organism evidence="1 2">
    <name type="scientific">Eeniella nana</name>
    <name type="common">Yeast</name>
    <name type="synonym">Brettanomyces nanus</name>
    <dbReference type="NCBI Taxonomy" id="13502"/>
    <lineage>
        <taxon>Eukaryota</taxon>
        <taxon>Fungi</taxon>
        <taxon>Dikarya</taxon>
        <taxon>Ascomycota</taxon>
        <taxon>Saccharomycotina</taxon>
        <taxon>Pichiomycetes</taxon>
        <taxon>Pichiales</taxon>
        <taxon>Pichiaceae</taxon>
        <taxon>Brettanomyces</taxon>
    </lineage>
</organism>
<accession>A0A875RT79</accession>
<dbReference type="PANTHER" id="PTHR47939">
    <property type="entry name" value="MEMBRANE-ASSOCIATED SALT-INDUCIBLE PROTEIN-LIKE"/>
    <property type="match status" value="1"/>
</dbReference>
<dbReference type="KEGG" id="bnn:FOA43_000544"/>
<dbReference type="PANTHER" id="PTHR47939:SF1">
    <property type="entry name" value="OS04G0684500 PROTEIN"/>
    <property type="match status" value="1"/>
</dbReference>
<dbReference type="AlphaFoldDB" id="A0A875RT79"/>
<proteinExistence type="predicted"/>
<reference evidence="1" key="1">
    <citation type="submission" date="2020-10" db="EMBL/GenBank/DDBJ databases">
        <authorList>
            <person name="Roach M.J.R."/>
        </authorList>
    </citation>
    <scope>NUCLEOTIDE SEQUENCE</scope>
    <source>
        <strain evidence="1">CBS 1945</strain>
    </source>
</reference>
<dbReference type="EMBL" id="CP064812">
    <property type="protein sequence ID" value="QPG73237.1"/>
    <property type="molecule type" value="Genomic_DNA"/>
</dbReference>
<evidence type="ECO:0000313" key="2">
    <source>
        <dbReference type="Proteomes" id="UP000662931"/>
    </source>
</evidence>
<dbReference type="RefSeq" id="XP_038776802.1">
    <property type="nucleotide sequence ID" value="XM_038920874.1"/>
</dbReference>
<dbReference type="InterPro" id="IPR011990">
    <property type="entry name" value="TPR-like_helical_dom_sf"/>
</dbReference>
<dbReference type="Gene3D" id="1.25.40.10">
    <property type="entry name" value="Tetratricopeptide repeat domain"/>
    <property type="match status" value="1"/>
</dbReference>
<dbReference type="OrthoDB" id="185373at2759"/>
<protein>
    <submittedName>
        <fullName evidence="1">Uncharacterized protein</fullName>
    </submittedName>
</protein>
<dbReference type="GeneID" id="62193945"/>
<name>A0A875RT79_EENNA</name>
<keyword evidence="2" id="KW-1185">Reference proteome</keyword>
<gene>
    <name evidence="1" type="ORF">FOA43_000544</name>
</gene>
<evidence type="ECO:0000313" key="1">
    <source>
        <dbReference type="EMBL" id="QPG73237.1"/>
    </source>
</evidence>
<dbReference type="InterPro" id="IPR050667">
    <property type="entry name" value="PPR-containing_protein"/>
</dbReference>
<sequence length="1169" mass="136116">MADRDLDSNEIIQIAKQKVSGVQKLLQHEGNNGWSGSKSHDSGSLLAKQVQDTFRWLYANALYGASFDLIKLLPAPCYSWFEFIDFPNLVHVTDKYGSSDNLLDLFMAFAANETVPQLLSLSVHKDDCLISSLLGLYQSSPGDALRVIDSIIVQSQNHIGSESFNSLFTKICAYKLRFSRDSSFNDQLSIKLLTSVVPKNQYSFDLVRQIYETNASSKNMNELVLIMKSLVDDKTVDHSTKQSMIFAAFKHGSKYLLKSLCLWTLLFPDVELNYDATSEEMLILKNRWMFHKEVDLDSVAEIDNSCLSRLVSVLIYGHTRWGRRGYVSELYSYKKMHHLQITRADQVGVLRSLVHIGKYDEALQFTNICSKQDDQFVCSETYDSIFLSLAKAGRWNDLKDKFDYLFDKEQITTIKQYSVMFMVLASRGATKYLLDLWDSFLKRGFTPDDMILSSIIFCFIKTKSYTKALQWFSAYSYYKVPLTAKSYGLMLNALSSTHDFRSCFRMLDELVEKHYSLNSFQMQPFLRQCAFLGDHRSIELILSNYFPLLGISVESKDSRWILKAHYFGNRFGTVVESYEQKLESGDYIDYQDTLLALEAASKYTNVSKFYELWEKALKMHTNEMTVGAYILYIGVNVRVHGLYGVEQVLDEVQQKFKLKYLPAKVFNEMIFSSIRMGRPWYSPTIVKMALTRGVVPTSKTYSLLLQSNTSLYSYSEQHIEETIQLLDEILLNRKKDKLGKLDRDLNPMSFKLVIMHIIKFKGVEEARKYFELYVEDSKDYLLDNLHVLHIELLLLGEESRWEEFSGCYDRFTSILKSRLQYARLKGNEDLYDDSDHKRVEQFYRYPTSISVNENRISYSRSPSVGIPSSLKKALFTIWPYRLRQLAELEQLDEMTSIVDRLYENGFILSNKNLNETALVLSSHNNLIPETVAFINKYILPGHMLHKRLALIKMKYKSEYIPFVHEPEIRFINSIYFQIMKNIDSILDSRLTPPQKDALLDSIIISDTMTVMKNLRSISRSQRFVARVFAQTRKQARSFYRRNHANVKMRRQQEEKIVRCEKIDKMINYRQRWLALRQRKWDLMTEMNKTADESERYQLLNEMSKVKTGFEELRADQKNALETLKREKLKIVTLEDSKVFKVGRINLYKLHSKVALDVSSLIEESKTRDD</sequence>